<dbReference type="EMBL" id="BNAF01000001">
    <property type="protein sequence ID" value="GHE23365.1"/>
    <property type="molecule type" value="Genomic_DNA"/>
</dbReference>
<dbReference type="RefSeq" id="WP_189624854.1">
    <property type="nucleotide sequence ID" value="NZ_BNAF01000001.1"/>
</dbReference>
<dbReference type="InterPro" id="IPR010131">
    <property type="entry name" value="MdtP/NodT-like"/>
</dbReference>
<dbReference type="PANTHER" id="PTHR30203:SF30">
    <property type="entry name" value="OUTER MEMBRANE PROTEIN-RELATED"/>
    <property type="match status" value="1"/>
</dbReference>
<dbReference type="InterPro" id="IPR003423">
    <property type="entry name" value="OMP_efflux"/>
</dbReference>
<evidence type="ECO:0000313" key="4">
    <source>
        <dbReference type="Proteomes" id="UP000620550"/>
    </source>
</evidence>
<keyword evidence="4" id="KW-1185">Reference proteome</keyword>
<dbReference type="SUPFAM" id="SSF56954">
    <property type="entry name" value="Outer membrane efflux proteins (OEP)"/>
    <property type="match status" value="1"/>
</dbReference>
<evidence type="ECO:0000313" key="3">
    <source>
        <dbReference type="EMBL" id="GHE23365.1"/>
    </source>
</evidence>
<dbReference type="NCBIfam" id="TIGR01845">
    <property type="entry name" value="outer_NodT"/>
    <property type="match status" value="1"/>
</dbReference>
<comment type="similarity">
    <text evidence="1 2">Belongs to the outer membrane factor (OMF) (TC 1.B.17) family.</text>
</comment>
<dbReference type="PANTHER" id="PTHR30203">
    <property type="entry name" value="OUTER MEMBRANE CATION EFFLUX PROTEIN"/>
    <property type="match status" value="1"/>
</dbReference>
<reference evidence="4" key="1">
    <citation type="journal article" date="2019" name="Int. J. Syst. Evol. Microbiol.">
        <title>The Global Catalogue of Microorganisms (GCM) 10K type strain sequencing project: providing services to taxonomists for standard genome sequencing and annotation.</title>
        <authorList>
            <consortium name="The Broad Institute Genomics Platform"/>
            <consortium name="The Broad Institute Genome Sequencing Center for Infectious Disease"/>
            <person name="Wu L."/>
            <person name="Ma J."/>
        </authorList>
    </citation>
    <scope>NUCLEOTIDE SEQUENCE [LARGE SCALE GENOMIC DNA]</scope>
    <source>
        <strain evidence="4">CGMCC 1.12966</strain>
    </source>
</reference>
<name>A0ABQ3HQ16_9SPHI</name>
<dbReference type="PROSITE" id="PS51257">
    <property type="entry name" value="PROKAR_LIPOPROTEIN"/>
    <property type="match status" value="1"/>
</dbReference>
<sequence>MIKKTSIKPILLAGSCLAIIGCGVPKIKEQVASTANMPTTYEAEADSANSAKVDWKTYFKDPHLRNLIDSALDHNQELHIMLQEIKMSSNEIRARKGEYLPFVGAKIGGGAEKRSAYTTLGATERQVEIRDGKENPDPMPDLGATLFANWEVDIWNKLHNAAKEAQLEYLASIEGKNFMVTNLVAEIANLYYELLALDQEKMLVEQNLKLQSDALDLVRLQKIATRVTELAVKKFEAEVLKTQSMRYKIDQQIVEAENQLNYLVGQYPQHIQREASSLDHSNLPTVQEGLPAQLLDNRPDVRKAELLMAAAKLDVKVAKARFYPSLGISASLGYQAFNPAYLLKTPQSLIYSITGDLIAPLVNKRAIQADYLNANAKQIQSVFVYEQTLLNAYVEVANQLAKIKNMAHINTLQGRQVSTLTESVQISYDLFNSAHADYMEVLMTQRDAIEAKFEWIESQKAQFNASIDLYKSLGGGWQ</sequence>
<dbReference type="Gene3D" id="2.20.200.10">
    <property type="entry name" value="Outer membrane efflux proteins (OEP)"/>
    <property type="match status" value="1"/>
</dbReference>
<protein>
    <submittedName>
        <fullName evidence="3">RND transporter</fullName>
    </submittedName>
</protein>
<evidence type="ECO:0000256" key="2">
    <source>
        <dbReference type="RuleBase" id="RU362097"/>
    </source>
</evidence>
<comment type="caution">
    <text evidence="3">The sequence shown here is derived from an EMBL/GenBank/DDBJ whole genome shotgun (WGS) entry which is preliminary data.</text>
</comment>
<dbReference type="Gene3D" id="1.20.1600.10">
    <property type="entry name" value="Outer membrane efflux proteins (OEP)"/>
    <property type="match status" value="1"/>
</dbReference>
<evidence type="ECO:0000256" key="1">
    <source>
        <dbReference type="ARBA" id="ARBA00007613"/>
    </source>
</evidence>
<keyword evidence="2" id="KW-0564">Palmitate</keyword>
<dbReference type="Pfam" id="PF02321">
    <property type="entry name" value="OEP"/>
    <property type="match status" value="2"/>
</dbReference>
<keyword evidence="2" id="KW-0449">Lipoprotein</keyword>
<organism evidence="3 4">
    <name type="scientific">Sphingobacterium griseoflavum</name>
    <dbReference type="NCBI Taxonomy" id="1474952"/>
    <lineage>
        <taxon>Bacteria</taxon>
        <taxon>Pseudomonadati</taxon>
        <taxon>Bacteroidota</taxon>
        <taxon>Sphingobacteriia</taxon>
        <taxon>Sphingobacteriales</taxon>
        <taxon>Sphingobacteriaceae</taxon>
        <taxon>Sphingobacterium</taxon>
    </lineage>
</organism>
<gene>
    <name evidence="3" type="ORF">GCM10017764_03330</name>
</gene>
<accession>A0ABQ3HQ16</accession>
<proteinExistence type="inferred from homology"/>
<comment type="subcellular location">
    <subcellularLocation>
        <location evidence="2">Cell membrane</location>
        <topology evidence="2">Lipid-anchor</topology>
    </subcellularLocation>
</comment>
<keyword evidence="2" id="KW-0472">Membrane</keyword>
<keyword evidence="2" id="KW-1134">Transmembrane beta strand</keyword>
<keyword evidence="2" id="KW-0812">Transmembrane</keyword>
<dbReference type="Proteomes" id="UP000620550">
    <property type="component" value="Unassembled WGS sequence"/>
</dbReference>